<dbReference type="Proteomes" id="UP000596742">
    <property type="component" value="Unassembled WGS sequence"/>
</dbReference>
<proteinExistence type="predicted"/>
<name>A0A8B6EKQ1_MYTGA</name>
<protein>
    <submittedName>
        <fullName evidence="1">Uncharacterized protein</fullName>
    </submittedName>
</protein>
<accession>A0A8B6EKQ1</accession>
<evidence type="ECO:0000313" key="1">
    <source>
        <dbReference type="EMBL" id="VDI35121.1"/>
    </source>
</evidence>
<gene>
    <name evidence="1" type="ORF">MGAL_10B025950</name>
</gene>
<reference evidence="1" key="1">
    <citation type="submission" date="2018-11" db="EMBL/GenBank/DDBJ databases">
        <authorList>
            <person name="Alioto T."/>
            <person name="Alioto T."/>
        </authorList>
    </citation>
    <scope>NUCLEOTIDE SEQUENCE</scope>
</reference>
<evidence type="ECO:0000313" key="2">
    <source>
        <dbReference type="Proteomes" id="UP000596742"/>
    </source>
</evidence>
<keyword evidence="2" id="KW-1185">Reference proteome</keyword>
<dbReference type="EMBL" id="UYJE01005209">
    <property type="protein sequence ID" value="VDI35121.1"/>
    <property type="molecule type" value="Genomic_DNA"/>
</dbReference>
<comment type="caution">
    <text evidence="1">The sequence shown here is derived from an EMBL/GenBank/DDBJ whole genome shotgun (WGS) entry which is preliminary data.</text>
</comment>
<organism evidence="1 2">
    <name type="scientific">Mytilus galloprovincialis</name>
    <name type="common">Mediterranean mussel</name>
    <dbReference type="NCBI Taxonomy" id="29158"/>
    <lineage>
        <taxon>Eukaryota</taxon>
        <taxon>Metazoa</taxon>
        <taxon>Spiralia</taxon>
        <taxon>Lophotrochozoa</taxon>
        <taxon>Mollusca</taxon>
        <taxon>Bivalvia</taxon>
        <taxon>Autobranchia</taxon>
        <taxon>Pteriomorphia</taxon>
        <taxon>Mytilida</taxon>
        <taxon>Mytiloidea</taxon>
        <taxon>Mytilidae</taxon>
        <taxon>Mytilinae</taxon>
        <taxon>Mytilus</taxon>
    </lineage>
</organism>
<dbReference type="AlphaFoldDB" id="A0A8B6EKQ1"/>
<dbReference type="OrthoDB" id="6199969at2759"/>
<sequence length="92" mass="10276">MWSTSAKKTFLRSNIDGDSGVNRSIEGPVATTLHSSEVMSMTMAPVFTTATSSSADDNQVIFQFFKKPSPCSKDNDELERNVDKLKHFRRIC</sequence>